<dbReference type="Proteomes" id="UP000236884">
    <property type="component" value="Chromosome"/>
</dbReference>
<evidence type="ECO:0000313" key="5">
    <source>
        <dbReference type="Proteomes" id="UP000236884"/>
    </source>
</evidence>
<feature type="coiled-coil region" evidence="3">
    <location>
        <begin position="187"/>
        <end position="214"/>
    </location>
</feature>
<dbReference type="PANTHER" id="PTHR30203:SF33">
    <property type="entry name" value="BLR4455 PROTEIN"/>
    <property type="match status" value="1"/>
</dbReference>
<keyword evidence="2" id="KW-0472">Membrane</keyword>
<proteinExistence type="inferred from homology"/>
<dbReference type="InterPro" id="IPR010131">
    <property type="entry name" value="MdtP/NodT-like"/>
</dbReference>
<dbReference type="PANTHER" id="PTHR30203">
    <property type="entry name" value="OUTER MEMBRANE CATION EFFLUX PROTEIN"/>
    <property type="match status" value="1"/>
</dbReference>
<feature type="chain" id="PRO_5006519967" evidence="2">
    <location>
        <begin position="25"/>
        <end position="489"/>
    </location>
</feature>
<evidence type="ECO:0000256" key="3">
    <source>
        <dbReference type="SAM" id="Coils"/>
    </source>
</evidence>
<keyword evidence="2" id="KW-0449">Lipoprotein</keyword>
<dbReference type="GO" id="GO:0015562">
    <property type="term" value="F:efflux transmembrane transporter activity"/>
    <property type="evidence" value="ECO:0007669"/>
    <property type="project" value="InterPro"/>
</dbReference>
<keyword evidence="2" id="KW-0812">Transmembrane</keyword>
<evidence type="ECO:0000256" key="2">
    <source>
        <dbReference type="RuleBase" id="RU362097"/>
    </source>
</evidence>
<evidence type="ECO:0000313" key="4">
    <source>
        <dbReference type="EMBL" id="BAT61918.1"/>
    </source>
</evidence>
<accession>A0A0S3Q186</accession>
<dbReference type="Gene3D" id="1.20.1600.10">
    <property type="entry name" value="Outer membrane efflux proteins (OEP)"/>
    <property type="match status" value="1"/>
</dbReference>
<dbReference type="GO" id="GO:0005886">
    <property type="term" value="C:plasma membrane"/>
    <property type="evidence" value="ECO:0007669"/>
    <property type="project" value="UniProtKB-SubCell"/>
</dbReference>
<organism evidence="4 5">
    <name type="scientific">Variibacter gotjawalensis</name>
    <dbReference type="NCBI Taxonomy" id="1333996"/>
    <lineage>
        <taxon>Bacteria</taxon>
        <taxon>Pseudomonadati</taxon>
        <taxon>Pseudomonadota</taxon>
        <taxon>Alphaproteobacteria</taxon>
        <taxon>Hyphomicrobiales</taxon>
        <taxon>Nitrobacteraceae</taxon>
        <taxon>Variibacter</taxon>
    </lineage>
</organism>
<dbReference type="PROSITE" id="PS51257">
    <property type="entry name" value="PROKAR_LIPOPROTEIN"/>
    <property type="match status" value="1"/>
</dbReference>
<gene>
    <name evidence="4" type="primary">oprM</name>
    <name evidence="4" type="ORF">GJW-30_1_04480</name>
</gene>
<keyword evidence="3" id="KW-0175">Coiled coil</keyword>
<comment type="subcellular location">
    <subcellularLocation>
        <location evidence="2">Cell membrane</location>
        <topology evidence="2">Lipid-anchor</topology>
    </subcellularLocation>
</comment>
<keyword evidence="5" id="KW-1185">Reference proteome</keyword>
<feature type="signal peptide" evidence="2">
    <location>
        <begin position="1"/>
        <end position="24"/>
    </location>
</feature>
<keyword evidence="2" id="KW-0564">Palmitate</keyword>
<dbReference type="EMBL" id="AP014946">
    <property type="protein sequence ID" value="BAT61918.1"/>
    <property type="molecule type" value="Genomic_DNA"/>
</dbReference>
<keyword evidence="2" id="KW-1134">Transmembrane beta strand</keyword>
<sequence>MVKAVATARSIAARALLAPALALALGGCLLTPDRPAVNLEIPENYRNGPQRPAETAPAVAQWWRGFGSKELNTLIEDANVYNIDIAIASAQIVQAEAQAGIAAAPLFPQLTGTANAQRSRTPASSTTGAVTRSQYNVGLTASYMIDFWGKNRSALLAAEENADLARFNREVVTISTVSAVVNSYFAILSAQDQLRVARNNLAAAERILSLIRRQFTAGTTSQLDVSQQEALVANQRASIPPLEIIVRQNIATLAVLVARPPANISVAGGSMRQLAVPRIRPGLPSQLLYQRPDVRLAEAQLASSNYSVDSARAALFPQIQLTASTGYQSAALASLFVPGAWYYTLAAGLTQPIFDGFLLRNQLAQARGVQMQYLETYRKAVLSSFADVDKALVAVQQYTLQERLQQAAVAASRRAFDVAETQLNGGTVNLITVLQTQLTLFQAENTLVQVRLQKLLATSSLFQALGGGWSPDNVFIDGLPPQPRQGRVN</sequence>
<dbReference type="SUPFAM" id="SSF56954">
    <property type="entry name" value="Outer membrane efflux proteins (OEP)"/>
    <property type="match status" value="1"/>
</dbReference>
<keyword evidence="2" id="KW-0732">Signal</keyword>
<dbReference type="OrthoDB" id="9783100at2"/>
<protein>
    <submittedName>
        <fullName evidence="4">Outer membrane protein OprM</fullName>
    </submittedName>
</protein>
<dbReference type="Pfam" id="PF02321">
    <property type="entry name" value="OEP"/>
    <property type="match status" value="2"/>
</dbReference>
<dbReference type="AlphaFoldDB" id="A0A0S3Q186"/>
<evidence type="ECO:0000256" key="1">
    <source>
        <dbReference type="ARBA" id="ARBA00007613"/>
    </source>
</evidence>
<comment type="similarity">
    <text evidence="1 2">Belongs to the outer membrane factor (OMF) (TC 1.B.17) family.</text>
</comment>
<reference evidence="4 5" key="1">
    <citation type="submission" date="2015-08" db="EMBL/GenBank/DDBJ databases">
        <title>Investigation of the bacterial diversity of lava forest soil.</title>
        <authorList>
            <person name="Lee J.S."/>
        </authorList>
    </citation>
    <scope>NUCLEOTIDE SEQUENCE [LARGE SCALE GENOMIC DNA]</scope>
    <source>
        <strain evidence="4 5">GJW-30</strain>
    </source>
</reference>
<name>A0A0S3Q186_9BRAD</name>
<dbReference type="NCBIfam" id="TIGR01845">
    <property type="entry name" value="outer_NodT"/>
    <property type="match status" value="1"/>
</dbReference>
<dbReference type="Gene3D" id="2.20.200.10">
    <property type="entry name" value="Outer membrane efflux proteins (OEP)"/>
    <property type="match status" value="1"/>
</dbReference>
<dbReference type="RefSeq" id="WP_096359013.1">
    <property type="nucleotide sequence ID" value="NZ_AP014946.1"/>
</dbReference>
<dbReference type="KEGG" id="vgo:GJW-30_1_04480"/>
<dbReference type="InterPro" id="IPR003423">
    <property type="entry name" value="OMP_efflux"/>
</dbReference>